<keyword evidence="1" id="KW-0812">Transmembrane</keyword>
<accession>A0A3L9MFN4</accession>
<gene>
    <name evidence="2" type="ORF">EAH69_04165</name>
</gene>
<dbReference type="EMBL" id="RDOJ01000004">
    <property type="protein sequence ID" value="RLZ11622.1"/>
    <property type="molecule type" value="Genomic_DNA"/>
</dbReference>
<dbReference type="OrthoDB" id="1444767at2"/>
<sequence>MKKDLIFYAFVALFFFVILFSVRYIVNVTRIFVDFEEKISPIEIFWEIDSNDSILRIKEPIYMSNNYFLCDKQRDKFTLNKDSVLLNEINNEFTENKGSILNLKPPYVLWKSAQNDTVKVFKNEKLLMFVRSN</sequence>
<keyword evidence="1" id="KW-1133">Transmembrane helix</keyword>
<feature type="transmembrane region" description="Helical" evidence="1">
    <location>
        <begin position="6"/>
        <end position="26"/>
    </location>
</feature>
<keyword evidence="3" id="KW-1185">Reference proteome</keyword>
<comment type="caution">
    <text evidence="2">The sequence shown here is derived from an EMBL/GenBank/DDBJ whole genome shotgun (WGS) entry which is preliminary data.</text>
</comment>
<dbReference type="Proteomes" id="UP000275348">
    <property type="component" value="Unassembled WGS sequence"/>
</dbReference>
<keyword evidence="1" id="KW-0472">Membrane</keyword>
<dbReference type="AlphaFoldDB" id="A0A3L9MFN4"/>
<evidence type="ECO:0000256" key="1">
    <source>
        <dbReference type="SAM" id="Phobius"/>
    </source>
</evidence>
<evidence type="ECO:0000313" key="2">
    <source>
        <dbReference type="EMBL" id="RLZ11622.1"/>
    </source>
</evidence>
<dbReference type="RefSeq" id="WP_121933929.1">
    <property type="nucleotide sequence ID" value="NZ_RDOJ01000004.1"/>
</dbReference>
<name>A0A3L9MFN4_9FLAO</name>
<organism evidence="2 3">
    <name type="scientific">Faecalibacter macacae</name>
    <dbReference type="NCBI Taxonomy" id="1859289"/>
    <lineage>
        <taxon>Bacteria</taxon>
        <taxon>Pseudomonadati</taxon>
        <taxon>Bacteroidota</taxon>
        <taxon>Flavobacteriia</taxon>
        <taxon>Flavobacteriales</taxon>
        <taxon>Weeksellaceae</taxon>
        <taxon>Faecalibacter</taxon>
    </lineage>
</organism>
<protein>
    <submittedName>
        <fullName evidence="2">Uncharacterized protein</fullName>
    </submittedName>
</protein>
<reference evidence="2 3" key="1">
    <citation type="submission" date="2018-10" db="EMBL/GenBank/DDBJ databases">
        <authorList>
            <person name="Chen X."/>
        </authorList>
    </citation>
    <scope>NUCLEOTIDE SEQUENCE [LARGE SCALE GENOMIC DNA]</scope>
    <source>
        <strain evidence="2 3">YIM 102668</strain>
    </source>
</reference>
<proteinExistence type="predicted"/>
<evidence type="ECO:0000313" key="3">
    <source>
        <dbReference type="Proteomes" id="UP000275348"/>
    </source>
</evidence>